<protein>
    <submittedName>
        <fullName evidence="1">Uncharacterized protein</fullName>
    </submittedName>
</protein>
<accession>A0ABD3XY23</accession>
<organism evidence="1 2">
    <name type="scientific">Sinanodonta woodiana</name>
    <name type="common">Chinese pond mussel</name>
    <name type="synonym">Anodonta woodiana</name>
    <dbReference type="NCBI Taxonomy" id="1069815"/>
    <lineage>
        <taxon>Eukaryota</taxon>
        <taxon>Metazoa</taxon>
        <taxon>Spiralia</taxon>
        <taxon>Lophotrochozoa</taxon>
        <taxon>Mollusca</taxon>
        <taxon>Bivalvia</taxon>
        <taxon>Autobranchia</taxon>
        <taxon>Heteroconchia</taxon>
        <taxon>Palaeoheterodonta</taxon>
        <taxon>Unionida</taxon>
        <taxon>Unionoidea</taxon>
        <taxon>Unionidae</taxon>
        <taxon>Unioninae</taxon>
        <taxon>Sinanodonta</taxon>
    </lineage>
</organism>
<dbReference type="Proteomes" id="UP001634394">
    <property type="component" value="Unassembled WGS sequence"/>
</dbReference>
<dbReference type="AlphaFoldDB" id="A0ABD3XY23"/>
<dbReference type="EMBL" id="JBJQND010000001">
    <property type="protein sequence ID" value="KAL3891095.1"/>
    <property type="molecule type" value="Genomic_DNA"/>
</dbReference>
<evidence type="ECO:0000313" key="2">
    <source>
        <dbReference type="Proteomes" id="UP001634394"/>
    </source>
</evidence>
<keyword evidence="2" id="KW-1185">Reference proteome</keyword>
<gene>
    <name evidence="1" type="ORF">ACJMK2_003358</name>
</gene>
<name>A0ABD3XY23_SINWO</name>
<feature type="non-terminal residue" evidence="1">
    <location>
        <position position="1"/>
    </location>
</feature>
<reference evidence="1 2" key="1">
    <citation type="submission" date="2024-11" db="EMBL/GenBank/DDBJ databases">
        <title>Chromosome-level genome assembly of the freshwater bivalve Anodonta woodiana.</title>
        <authorList>
            <person name="Chen X."/>
        </authorList>
    </citation>
    <scope>NUCLEOTIDE SEQUENCE [LARGE SCALE GENOMIC DNA]</scope>
    <source>
        <strain evidence="1">MN2024</strain>
        <tissue evidence="1">Gills</tissue>
    </source>
</reference>
<feature type="non-terminal residue" evidence="1">
    <location>
        <position position="58"/>
    </location>
</feature>
<sequence>RNANLFDVDVSTGNVYFVSKKRYTGDFFISVMSPDGKHLDLREGLLDVYGLVVSPSNG</sequence>
<proteinExistence type="predicted"/>
<comment type="caution">
    <text evidence="1">The sequence shown here is derived from an EMBL/GenBank/DDBJ whole genome shotgun (WGS) entry which is preliminary data.</text>
</comment>
<evidence type="ECO:0000313" key="1">
    <source>
        <dbReference type="EMBL" id="KAL3891095.1"/>
    </source>
</evidence>